<keyword evidence="7" id="KW-1003">Cell membrane</keyword>
<sequence>MACLGFLLLVGSLLLLISTMAQGEYGVVHVVSENWSKDYCILFSSDYVTLPRDLSHAPLLPLYDGTMAAWCPGEDSFHQAQPSSPRSQPLRHTTAMVMRDNCSFYEKGWLAQGRGAHGLLIVSRVSNQQCSDTTPASQDPRKPLPDLTIPVAVLRYSDMLDIFSHARGNAVIHVAMYAPPEPVMDYNMVVIFILAVGTVAAGGYWAGMTEADRLQQLRARGGGGPGGHNQPQGAIAEGSQGGQEDEEDEDSPVDFTPAMTGAVVTMSCSIMVLLYFFYDCFVYVMIGIFSLGAGTGLYSCLAPLVRHLSLWQYQWPGSRAYLQMSLLLLAGLCALVALLWVSYRNEDRWAWLLQDILGITYCLFVLRRVRLPTLKNCASFLLALLAFDVFFVFVTPLFTKTGESIMVAVAAGPTDSSSRERLPMVLKVPRLSFSALTLCDQPFSILGFGDIVVPGFLVAYCHRFDVQVCSHQVYYVACTMAYAVGLLVTFVAMVLMEMGQPALLYLVSITLITSLAVAACRQELTLFWTGQDKAKVPAQPGAGLCVAPVAGSKQKQEGAADGHPTGEFEVVNNQSTEDIYVNTGEDTAELFTISEDETISPEGHSDSSEGWSDANLDPDELPPNSPRSSEELIPLMPVMPVAMLIPLMPPPPPSELGHAHTQAHDASLPWTGLHKRKGLKPRRRHRPPSAAAATSTLSSTVLAFCRPSGEPRTKMAEPRQEFDTAEDHAEGYALLQDQEGDAEHGLKASPLQTPADDGSEEPGSETSDAKSTPTAEDVTAPLVDERAPGEQAAAQPPTDIPEGTTAEEAGIGDTPNMEDQAAGHVTQEKVSAPGLQRAAPERPPAEVSVASPGEKQPEAPVHASAHLPQQQPTCPVPPPPGGPGEAPVQWGQEHGGPAQEGVAVAKPSSPAHLHAEPEGAEVVQESWRREMEPGHREGEASSAGAPGLSPQHVPPRPRTPIPPEGPREATHQPSGTGPEDLEGSQDRGPLERQLWRDQDQEGLPPKGGHDKERLGGREEVDEDRDVDESSPRDSPPSQTSPGGPSPPEVSREAAGICGFPAEGAIPPPVDFLSQVPAEIPALQPTGPSTGPPVEGPEAAPEFMFHVEIKSNVQKEQAGSELDLERASHLGAPGEELEAQGDSVGEATKEAGLPEPPEKRPAAGLPGRPVSRVPQLKARMVSKGKEGTGSEDRKAKGADSKTGTKIATPRGTAPPGQKGTANATRIPAKTTPSPKTPPGTGEPAKSGDRSGYSSPGSPGTPGSRSRTPSLPTPPTREPKKVAVVRTPPKSPSSTKSRLQTAPVPMPDLKNVRSKIGSTENLKHQPGGGKVQIINKKLDLSNVQSKCGSKDNIKHVPGGGSVQIVYKPVDLSKVTSKCGSLGNIHHKPGGGQVEVKSEKLDFKDRVQSKIGSLDNITHVPGGGNKKIETHKLTFRENAKAKTDHGAEIVYKSPVVSGDTSPRHLSNVSSTGSINMVDSPQLATLADEVSASLAKQGL</sequence>
<feature type="region of interest" description="Disordered" evidence="31">
    <location>
        <begin position="742"/>
        <end position="1310"/>
    </location>
</feature>
<evidence type="ECO:0000256" key="23">
    <source>
        <dbReference type="ARBA" id="ARBA00023180"/>
    </source>
</evidence>
<evidence type="ECO:0000256" key="19">
    <source>
        <dbReference type="ARBA" id="ARBA00022843"/>
    </source>
</evidence>
<evidence type="ECO:0000256" key="16">
    <source>
        <dbReference type="ARBA" id="ARBA00022737"/>
    </source>
</evidence>
<feature type="compositionally biased region" description="Basic and acidic residues" evidence="31">
    <location>
        <begin position="984"/>
        <end position="999"/>
    </location>
</feature>
<feature type="transmembrane region" description="Helical" evidence="32">
    <location>
        <begin position="284"/>
        <end position="305"/>
    </location>
</feature>
<evidence type="ECO:0000256" key="1">
    <source>
        <dbReference type="ARBA" id="ARBA00004245"/>
    </source>
</evidence>
<organism evidence="35 36">
    <name type="scientific">Marmota monax</name>
    <name type="common">Woodchuck</name>
    <dbReference type="NCBI Taxonomy" id="9995"/>
    <lineage>
        <taxon>Eukaryota</taxon>
        <taxon>Metazoa</taxon>
        <taxon>Chordata</taxon>
        <taxon>Craniata</taxon>
        <taxon>Vertebrata</taxon>
        <taxon>Euteleostomi</taxon>
        <taxon>Mammalia</taxon>
        <taxon>Eutheria</taxon>
        <taxon>Euarchontoglires</taxon>
        <taxon>Glires</taxon>
        <taxon>Rodentia</taxon>
        <taxon>Sciuromorpha</taxon>
        <taxon>Sciuridae</taxon>
        <taxon>Xerinae</taxon>
        <taxon>Marmotini</taxon>
        <taxon>Marmota</taxon>
    </lineage>
</organism>
<dbReference type="GO" id="GO:0008017">
    <property type="term" value="F:microtubule binding"/>
    <property type="evidence" value="ECO:0007669"/>
    <property type="project" value="InterPro"/>
</dbReference>
<evidence type="ECO:0000256" key="3">
    <source>
        <dbReference type="ARBA" id="ARBA00004413"/>
    </source>
</evidence>
<keyword evidence="15 33" id="KW-0732">Signal</keyword>
<gene>
    <name evidence="35" type="ORF">MONAX_5E024951</name>
</gene>
<evidence type="ECO:0000256" key="13">
    <source>
        <dbReference type="ARBA" id="ARBA00022692"/>
    </source>
</evidence>
<dbReference type="GO" id="GO:0030425">
    <property type="term" value="C:dendrite"/>
    <property type="evidence" value="ECO:0007669"/>
    <property type="project" value="UniProtKB-SubCell"/>
</dbReference>
<dbReference type="GO" id="GO:0006508">
    <property type="term" value="P:proteolysis"/>
    <property type="evidence" value="ECO:0007669"/>
    <property type="project" value="UniProtKB-KW"/>
</dbReference>
<evidence type="ECO:0000256" key="31">
    <source>
        <dbReference type="SAM" id="MobiDB-lite"/>
    </source>
</evidence>
<evidence type="ECO:0000256" key="24">
    <source>
        <dbReference type="ARBA" id="ARBA00023212"/>
    </source>
</evidence>
<dbReference type="EMBL" id="CABDUW010000548">
    <property type="protein sequence ID" value="VTJ71308.1"/>
    <property type="molecule type" value="Genomic_DNA"/>
</dbReference>
<comment type="function">
    <text evidence="27">Sperm-specific intramembrane-cleaving aspartic protease (I-CLiP) that cleaves distinct tail-anchored proteins and SNARE proteins. In elongated spermatids, modulates intracellular Ca(2+) homeostasis by controlling PLN abundance through proteolytic cleavage. During spermatogenesis, processes SNARE proteins and impacts vesicular trafficking which supports compartmental reorganization in maturating spermatids and may play a role in formation of the acrosome.</text>
</comment>
<dbReference type="InterPro" id="IPR007369">
    <property type="entry name" value="Peptidase_A22B_SPP"/>
</dbReference>
<evidence type="ECO:0000313" key="35">
    <source>
        <dbReference type="EMBL" id="VTJ71308.1"/>
    </source>
</evidence>
<feature type="compositionally biased region" description="Acidic residues" evidence="31">
    <location>
        <begin position="1019"/>
        <end position="1028"/>
    </location>
</feature>
<dbReference type="GO" id="GO:0005886">
    <property type="term" value="C:plasma membrane"/>
    <property type="evidence" value="ECO:0007669"/>
    <property type="project" value="UniProtKB-SubCell"/>
</dbReference>
<keyword evidence="16" id="KW-0677">Repeat</keyword>
<dbReference type="FunFam" id="3.50.30.30:FF:000035">
    <property type="entry name" value="Signal peptide peptidase like 2C"/>
    <property type="match status" value="1"/>
</dbReference>
<dbReference type="PANTHER" id="PTHR11501">
    <property type="entry name" value="MICROTUBULE-ASSOCIATED PROTEIN"/>
    <property type="match status" value="1"/>
</dbReference>
<evidence type="ECO:0000313" key="36">
    <source>
        <dbReference type="Proteomes" id="UP000335636"/>
    </source>
</evidence>
<protein>
    <recommendedName>
        <fullName evidence="30">Microtubule-associated protein</fullName>
    </recommendedName>
</protein>
<feature type="chain" id="PRO_5023144391" description="Microtubule-associated protein" evidence="33">
    <location>
        <begin position="24"/>
        <end position="1495"/>
    </location>
</feature>
<evidence type="ECO:0000256" key="8">
    <source>
        <dbReference type="ARBA" id="ARBA00022481"/>
    </source>
</evidence>
<dbReference type="PRINTS" id="PR01261">
    <property type="entry name" value="TAUPROTEIN"/>
</dbReference>
<proteinExistence type="inferred from homology"/>
<feature type="compositionally biased region" description="Polar residues" evidence="31">
    <location>
        <begin position="764"/>
        <end position="774"/>
    </location>
</feature>
<keyword evidence="12" id="KW-0645">Protease</keyword>
<evidence type="ECO:0000256" key="5">
    <source>
        <dbReference type="ARBA" id="ARBA00004514"/>
    </source>
</evidence>
<dbReference type="GO" id="GO:0042500">
    <property type="term" value="F:aspartic endopeptidase activity, intramembrane cleaving"/>
    <property type="evidence" value="ECO:0007669"/>
    <property type="project" value="InterPro"/>
</dbReference>
<keyword evidence="22 32" id="KW-0472">Membrane</keyword>
<dbReference type="GO" id="GO:0030424">
    <property type="term" value="C:axon"/>
    <property type="evidence" value="ECO:0007669"/>
    <property type="project" value="UniProtKB-SubCell"/>
</dbReference>
<evidence type="ECO:0000256" key="27">
    <source>
        <dbReference type="ARBA" id="ARBA00057944"/>
    </source>
</evidence>
<evidence type="ECO:0000256" key="21">
    <source>
        <dbReference type="ARBA" id="ARBA00022990"/>
    </source>
</evidence>
<keyword evidence="10" id="KW-1017">Isopeptide bond</keyword>
<comment type="subunit">
    <text evidence="29">Interacts (via active sites) with FREY; the interaction stabilizes FREY1 protein and inhibits SPPL2C proteolytic activity.</text>
</comment>
<dbReference type="Pfam" id="PF04258">
    <property type="entry name" value="Peptidase_A22B"/>
    <property type="match status" value="1"/>
</dbReference>
<feature type="signal peptide" evidence="33">
    <location>
        <begin position="1"/>
        <end position="23"/>
    </location>
</feature>
<evidence type="ECO:0000256" key="17">
    <source>
        <dbReference type="ARBA" id="ARBA00022801"/>
    </source>
</evidence>
<evidence type="ECO:0000256" key="10">
    <source>
        <dbReference type="ARBA" id="ARBA00022499"/>
    </source>
</evidence>
<keyword evidence="11" id="KW-0597">Phosphoprotein</keyword>
<feature type="transmembrane region" description="Helical" evidence="32">
    <location>
        <begin position="258"/>
        <end position="278"/>
    </location>
</feature>
<evidence type="ECO:0000256" key="4">
    <source>
        <dbReference type="ARBA" id="ARBA00004489"/>
    </source>
</evidence>
<keyword evidence="21" id="KW-0007">Acetylation</keyword>
<feature type="region of interest" description="Disordered" evidence="31">
    <location>
        <begin position="652"/>
        <end position="697"/>
    </location>
</feature>
<feature type="region of interest" description="Disordered" evidence="31">
    <location>
        <begin position="218"/>
        <end position="254"/>
    </location>
</feature>
<comment type="function">
    <text evidence="26">In round spermatids, acts as a scaffold protein supporting FREY1 in IZUMO1 recruitment at the endoplasmic reticulum membrane and coordination of IZUMO1 complex assembly. Stabilizes FREY1 at the endoplasmic reticulum membrane through interaction. May recruit IZUMO1 interaction partners.</text>
</comment>
<feature type="transmembrane region" description="Helical" evidence="32">
    <location>
        <begin position="378"/>
        <end position="398"/>
    </location>
</feature>
<feature type="compositionally biased region" description="Low complexity" evidence="31">
    <location>
        <begin position="1226"/>
        <end position="1268"/>
    </location>
</feature>
<keyword evidence="13 32" id="KW-0812">Transmembrane</keyword>
<feature type="transmembrane region" description="Helical" evidence="32">
    <location>
        <begin position="473"/>
        <end position="496"/>
    </location>
</feature>
<keyword evidence="8" id="KW-0488">Methylation</keyword>
<feature type="domain" description="PA" evidence="34">
    <location>
        <begin position="89"/>
        <end position="160"/>
    </location>
</feature>
<feature type="region of interest" description="Disordered" evidence="31">
    <location>
        <begin position="555"/>
        <end position="574"/>
    </location>
</feature>
<evidence type="ECO:0000256" key="22">
    <source>
        <dbReference type="ARBA" id="ARBA00023136"/>
    </source>
</evidence>
<dbReference type="Gene3D" id="3.50.30.30">
    <property type="match status" value="1"/>
</dbReference>
<feature type="transmembrane region" description="Helical" evidence="32">
    <location>
        <begin position="186"/>
        <end position="206"/>
    </location>
</feature>
<keyword evidence="17" id="KW-0378">Hydrolase</keyword>
<dbReference type="InterPro" id="IPR027324">
    <property type="entry name" value="MAP2/MAP4/Tau"/>
</dbReference>
<evidence type="ECO:0000256" key="12">
    <source>
        <dbReference type="ARBA" id="ARBA00022670"/>
    </source>
</evidence>
<dbReference type="InterPro" id="IPR001084">
    <property type="entry name" value="MAP_tubulin-bd_rpt"/>
</dbReference>
<evidence type="ECO:0000256" key="20">
    <source>
        <dbReference type="ARBA" id="ARBA00022989"/>
    </source>
</evidence>
<evidence type="ECO:0000256" key="30">
    <source>
        <dbReference type="RuleBase" id="RU000686"/>
    </source>
</evidence>
<comment type="similarity">
    <text evidence="6">Belongs to the peptidase A22B family.</text>
</comment>
<dbReference type="SMART" id="SM00730">
    <property type="entry name" value="PSN"/>
    <property type="match status" value="1"/>
</dbReference>
<feature type="compositionally biased region" description="Basic and acidic residues" evidence="31">
    <location>
        <begin position="926"/>
        <end position="939"/>
    </location>
</feature>
<feature type="compositionally biased region" description="Pro residues" evidence="31">
    <location>
        <begin position="952"/>
        <end position="964"/>
    </location>
</feature>
<keyword evidence="24 30" id="KW-0206">Cytoskeleton</keyword>
<evidence type="ECO:0000256" key="33">
    <source>
        <dbReference type="SAM" id="SignalP"/>
    </source>
</evidence>
<feature type="compositionally biased region" description="Basic residues" evidence="31">
    <location>
        <begin position="673"/>
        <end position="687"/>
    </location>
</feature>
<keyword evidence="19" id="KW-0832">Ubl conjugation</keyword>
<keyword evidence="23" id="KW-0325">Glycoprotein</keyword>
<dbReference type="GO" id="GO:0005789">
    <property type="term" value="C:endoplasmic reticulum membrane"/>
    <property type="evidence" value="ECO:0007669"/>
    <property type="project" value="UniProtKB-SubCell"/>
</dbReference>
<feature type="region of interest" description="Disordered" evidence="31">
    <location>
        <begin position="594"/>
        <end position="631"/>
    </location>
</feature>
<feature type="compositionally biased region" description="Basic and acidic residues" evidence="31">
    <location>
        <begin position="1007"/>
        <end position="1018"/>
    </location>
</feature>
<dbReference type="InterPro" id="IPR003137">
    <property type="entry name" value="PA_domain"/>
</dbReference>
<feature type="compositionally biased region" description="Acidic residues" evidence="31">
    <location>
        <begin position="243"/>
        <end position="252"/>
    </location>
</feature>
<evidence type="ECO:0000256" key="9">
    <source>
        <dbReference type="ARBA" id="ARBA00022490"/>
    </source>
</evidence>
<comment type="caution">
    <text evidence="35">The sequence shown here is derived from an EMBL/GenBank/DDBJ whole genome shotgun (WGS) entry which is preliminary data.</text>
</comment>
<evidence type="ECO:0000256" key="32">
    <source>
        <dbReference type="SAM" id="Phobius"/>
    </source>
</evidence>
<dbReference type="InterPro" id="IPR006639">
    <property type="entry name" value="Preselin/SPP"/>
</dbReference>
<evidence type="ECO:0000256" key="7">
    <source>
        <dbReference type="ARBA" id="ARBA00022475"/>
    </source>
</evidence>
<evidence type="ECO:0000256" key="28">
    <source>
        <dbReference type="ARBA" id="ARBA00060406"/>
    </source>
</evidence>
<evidence type="ECO:0000256" key="14">
    <source>
        <dbReference type="ARBA" id="ARBA00022701"/>
    </source>
</evidence>
<evidence type="ECO:0000256" key="18">
    <source>
        <dbReference type="ARBA" id="ARBA00022824"/>
    </source>
</evidence>
<feature type="compositionally biased region" description="Low complexity" evidence="31">
    <location>
        <begin position="228"/>
        <end position="238"/>
    </location>
</feature>
<dbReference type="Pfam" id="PF02225">
    <property type="entry name" value="PA"/>
    <property type="match status" value="1"/>
</dbReference>
<dbReference type="PROSITE" id="PS00229">
    <property type="entry name" value="TAU_MAP_1"/>
    <property type="match status" value="2"/>
</dbReference>
<name>A0A5E4BNW2_MARMO</name>
<evidence type="ECO:0000256" key="11">
    <source>
        <dbReference type="ARBA" id="ARBA00022553"/>
    </source>
</evidence>
<accession>A0A5E4BNW2</accession>
<feature type="compositionally biased region" description="Low complexity" evidence="31">
    <location>
        <begin position="688"/>
        <end position="697"/>
    </location>
</feature>
<dbReference type="PROSITE" id="PS51491">
    <property type="entry name" value="TAU_MAP_2"/>
    <property type="match status" value="4"/>
</dbReference>
<feature type="transmembrane region" description="Helical" evidence="32">
    <location>
        <begin position="443"/>
        <end position="461"/>
    </location>
</feature>
<dbReference type="GO" id="GO:0005829">
    <property type="term" value="C:cytosol"/>
    <property type="evidence" value="ECO:0007669"/>
    <property type="project" value="UniProtKB-SubCell"/>
</dbReference>
<dbReference type="InterPro" id="IPR002955">
    <property type="entry name" value="Tau"/>
</dbReference>
<evidence type="ECO:0000256" key="6">
    <source>
        <dbReference type="ARBA" id="ARBA00006859"/>
    </source>
</evidence>
<feature type="compositionally biased region" description="Basic and acidic residues" evidence="31">
    <location>
        <begin position="1182"/>
        <end position="1198"/>
    </location>
</feature>
<comment type="subcellular location">
    <subcellularLocation>
        <location evidence="3">Cell membrane</location>
        <topology evidence="3">Peripheral membrane protein</topology>
        <orientation evidence="3">Cytoplasmic side</orientation>
    </subcellularLocation>
    <subcellularLocation>
        <location evidence="4">Cell projection</location>
        <location evidence="4">Axon</location>
    </subcellularLocation>
    <subcellularLocation>
        <location evidence="2">Cell projection</location>
        <location evidence="2">Dendrite</location>
    </subcellularLocation>
    <subcellularLocation>
        <location evidence="1 30">Cytoplasm</location>
        <location evidence="1 30">Cytoskeleton</location>
    </subcellularLocation>
    <subcellularLocation>
        <location evidence="5">Cytoplasm</location>
        <location evidence="5">Cytosol</location>
    </subcellularLocation>
    <subcellularLocation>
        <location evidence="28">Endoplasmic reticulum membrane</location>
        <topology evidence="28">Multi-pass membrane protein</topology>
        <orientation evidence="28">Lumenal side</orientation>
    </subcellularLocation>
</comment>
<evidence type="ECO:0000256" key="29">
    <source>
        <dbReference type="ARBA" id="ARBA00061892"/>
    </source>
</evidence>
<dbReference type="GO" id="GO:0005874">
    <property type="term" value="C:microtubule"/>
    <property type="evidence" value="ECO:0007669"/>
    <property type="project" value="UniProtKB-KW"/>
</dbReference>
<keyword evidence="20 32" id="KW-1133">Transmembrane helix</keyword>
<dbReference type="Proteomes" id="UP000335636">
    <property type="component" value="Unassembled WGS sequence"/>
</dbReference>
<feature type="compositionally biased region" description="Basic and acidic residues" evidence="31">
    <location>
        <begin position="555"/>
        <end position="566"/>
    </location>
</feature>
<reference evidence="35" key="1">
    <citation type="submission" date="2019-04" db="EMBL/GenBank/DDBJ databases">
        <authorList>
            <person name="Alioto T."/>
            <person name="Alioto T."/>
        </authorList>
    </citation>
    <scope>NUCLEOTIDE SEQUENCE [LARGE SCALE GENOMIC DNA]</scope>
</reference>
<evidence type="ECO:0000259" key="34">
    <source>
        <dbReference type="Pfam" id="PF02225"/>
    </source>
</evidence>
<evidence type="ECO:0000256" key="2">
    <source>
        <dbReference type="ARBA" id="ARBA00004279"/>
    </source>
</evidence>
<keyword evidence="25" id="KW-0966">Cell projection</keyword>
<feature type="transmembrane region" description="Helical" evidence="32">
    <location>
        <begin position="326"/>
        <end position="343"/>
    </location>
</feature>
<dbReference type="Pfam" id="PF00418">
    <property type="entry name" value="Tubulin-binding"/>
    <property type="match status" value="4"/>
</dbReference>
<keyword evidence="36" id="KW-1185">Reference proteome</keyword>
<evidence type="ECO:0000256" key="25">
    <source>
        <dbReference type="ARBA" id="ARBA00023273"/>
    </source>
</evidence>
<evidence type="ECO:0000256" key="15">
    <source>
        <dbReference type="ARBA" id="ARBA00022729"/>
    </source>
</evidence>
<keyword evidence="14 30" id="KW-0493">Microtubule</keyword>
<dbReference type="GO" id="GO:0000226">
    <property type="term" value="P:microtubule cytoskeleton organization"/>
    <property type="evidence" value="ECO:0007669"/>
    <property type="project" value="TreeGrafter"/>
</dbReference>
<dbReference type="PANTHER" id="PTHR11501:SF14">
    <property type="entry name" value="MICROTUBULE-ASSOCIATED PROTEIN TAU"/>
    <property type="match status" value="1"/>
</dbReference>
<evidence type="ECO:0000256" key="26">
    <source>
        <dbReference type="ARBA" id="ARBA00057439"/>
    </source>
</evidence>
<keyword evidence="18" id="KW-0256">Endoplasmic reticulum</keyword>
<keyword evidence="9 30" id="KW-0963">Cytoplasm</keyword>
<dbReference type="GO" id="GO:0031175">
    <property type="term" value="P:neuron projection development"/>
    <property type="evidence" value="ECO:0007669"/>
    <property type="project" value="TreeGrafter"/>
</dbReference>